<dbReference type="AlphaFoldDB" id="A0A0J9XX65"/>
<dbReference type="InterPro" id="IPR029044">
    <property type="entry name" value="Nucleotide-diphossugar_trans"/>
</dbReference>
<sequence length="161" mass="19458">MVLFLRGLTLIHRYIHIFVLFIFFLIFLLWTRKGSQVTEIKLAVLTILKDFTNINDYQLAMETFECYCIYQRYEWVIIDVSQNDTLKLLCPHNEFFFQRHCVTAQFLQENDNFDYVLFIDSDMGVINPKKRIEEYITDDKDIIFYNRIWNFEVMAGSYLAK</sequence>
<reference evidence="2" key="2">
    <citation type="submission" date="2012-12" db="EMBL/GenBank/DDBJ databases">
        <authorList>
            <person name="Gao Y.W."/>
            <person name="Fan S.T."/>
            <person name="Sun H.T."/>
            <person name="Wang Z."/>
            <person name="Gao X.L."/>
            <person name="Li Y.G."/>
            <person name="Wang T.C."/>
            <person name="Zhang K."/>
            <person name="Xu W.W."/>
            <person name="Yu Z.J."/>
            <person name="Xia X.Z."/>
        </authorList>
    </citation>
    <scope>NUCLEOTIDE SEQUENCE</scope>
    <source>
        <strain evidence="2">FR3</strain>
    </source>
</reference>
<dbReference type="EMBL" id="LN856988">
    <property type="protein sequence ID" value="CDP97616.1"/>
    <property type="molecule type" value="Genomic_DNA"/>
</dbReference>
<dbReference type="PANTHER" id="PTHR31562">
    <property type="entry name" value="PROTEIN CBG18972"/>
    <property type="match status" value="1"/>
</dbReference>
<organism evidence="2">
    <name type="scientific">Brugia malayi</name>
    <name type="common">Filarial nematode worm</name>
    <dbReference type="NCBI Taxonomy" id="6279"/>
    <lineage>
        <taxon>Eukaryota</taxon>
        <taxon>Metazoa</taxon>
        <taxon>Ecdysozoa</taxon>
        <taxon>Nematoda</taxon>
        <taxon>Chromadorea</taxon>
        <taxon>Rhabditida</taxon>
        <taxon>Spirurina</taxon>
        <taxon>Spiruromorpha</taxon>
        <taxon>Filarioidea</taxon>
        <taxon>Onchocercidae</taxon>
        <taxon>Brugia</taxon>
    </lineage>
</organism>
<accession>A0A0J9XX65</accession>
<dbReference type="Gene3D" id="3.90.550.10">
    <property type="entry name" value="Spore Coat Polysaccharide Biosynthesis Protein SpsA, Chain A"/>
    <property type="match status" value="1"/>
</dbReference>
<feature type="transmembrane region" description="Helical" evidence="1">
    <location>
        <begin position="14"/>
        <end position="31"/>
    </location>
</feature>
<evidence type="ECO:0000256" key="1">
    <source>
        <dbReference type="SAM" id="Phobius"/>
    </source>
</evidence>
<gene>
    <name evidence="2" type="ORF">Bm551</name>
    <name evidence="2" type="ORF">BM_Bm551</name>
</gene>
<dbReference type="InterPro" id="IPR004988">
    <property type="entry name" value="DUF273"/>
</dbReference>
<keyword evidence="1" id="KW-0812">Transmembrane</keyword>
<keyword evidence="1" id="KW-0472">Membrane</keyword>
<name>A0A0J9XX65_BRUMA</name>
<dbReference type="OMA" id="RESIDCK"/>
<evidence type="ECO:0000313" key="2">
    <source>
        <dbReference type="EMBL" id="CDP97616.1"/>
    </source>
</evidence>
<protein>
    <submittedName>
        <fullName evidence="2">Bm551</fullName>
    </submittedName>
</protein>
<proteinExistence type="predicted"/>
<reference evidence="2" key="1">
    <citation type="journal article" date="2007" name="Science">
        <title>Draft genome of the filarial nematode parasite Brugia malayi.</title>
        <authorList>
            <person name="Ghedin E."/>
            <person name="Wang S."/>
            <person name="Spiro D."/>
            <person name="Caler E."/>
            <person name="Zhao Q."/>
            <person name="Crabtree J."/>
            <person name="Allen J.E."/>
            <person name="Delcher A.L."/>
            <person name="Guiliano D.B."/>
            <person name="Miranda-Saavedra D."/>
            <person name="Angiuoli S.V."/>
            <person name="Creasy T."/>
            <person name="Amedeo P."/>
            <person name="Haas B."/>
            <person name="El-Sayed N.M."/>
            <person name="Wortman J.R."/>
            <person name="Feldblyum T."/>
            <person name="Tallon L."/>
            <person name="Schatz M."/>
            <person name="Shumway M."/>
            <person name="Koo H."/>
            <person name="Salzberg S.L."/>
            <person name="Schobel S."/>
            <person name="Pertea M."/>
            <person name="Pop M."/>
            <person name="White O."/>
            <person name="Barton G.J."/>
            <person name="Carlow C.K."/>
            <person name="Crawford M.J."/>
            <person name="Daub J."/>
            <person name="Dimmic M.W."/>
            <person name="Estes C.F."/>
            <person name="Foster J.M."/>
            <person name="Ganatra M."/>
            <person name="Gregory W.F."/>
            <person name="Johnson N.M."/>
            <person name="Jin J."/>
            <person name="Komuniecki R."/>
            <person name="Korf I."/>
            <person name="Kumar S."/>
            <person name="Laney S."/>
            <person name="Li B.W."/>
            <person name="Li W."/>
            <person name="Lindblom T.H."/>
            <person name="Lustigman S."/>
            <person name="Ma D."/>
            <person name="Maina C.V."/>
            <person name="Martin D.M."/>
            <person name="McCarter J.P."/>
            <person name="McReynolds L."/>
            <person name="Mitreva M."/>
            <person name="Nutman T.B."/>
            <person name="Parkinson J."/>
            <person name="Peregrin-Alvarez J.M."/>
            <person name="Poole C."/>
            <person name="Ren Q."/>
            <person name="Saunders L."/>
            <person name="Sluder A.E."/>
            <person name="Smith K."/>
            <person name="Stanke M."/>
            <person name="Unnasch T.R."/>
            <person name="Ware J."/>
            <person name="Wei A.D."/>
            <person name="Weil G."/>
            <person name="Williams D.J."/>
            <person name="Zhang Y."/>
            <person name="Williams S.A."/>
            <person name="Fraser-Liggett C."/>
            <person name="Slatko B."/>
            <person name="Blaxter M.L."/>
            <person name="Scott A.L."/>
        </authorList>
    </citation>
    <scope>NUCLEOTIDE SEQUENCE</scope>
    <source>
        <strain evidence="2">FR3</strain>
    </source>
</reference>
<dbReference type="Pfam" id="PF03314">
    <property type="entry name" value="DUF273"/>
    <property type="match status" value="1"/>
</dbReference>
<keyword evidence="1" id="KW-1133">Transmembrane helix</keyword>
<dbReference type="PANTHER" id="PTHR31562:SF4">
    <property type="entry name" value="DUF268 DOMAIN-CONTAINING PROTEIN-RELATED"/>
    <property type="match status" value="1"/>
</dbReference>